<proteinExistence type="predicted"/>
<dbReference type="EMBL" id="JAZGJU010000002">
    <property type="protein sequence ID" value="MEE6125979.1"/>
    <property type="molecule type" value="Genomic_DNA"/>
</dbReference>
<dbReference type="PANTHER" id="PTHR43267">
    <property type="entry name" value="TRNA THREONYLCARBAMOYLADENOSINE DEHYDRATASE"/>
    <property type="match status" value="1"/>
</dbReference>
<dbReference type="RefSeq" id="WP_330937211.1">
    <property type="nucleotide sequence ID" value="NZ_JAZGJU010000002.1"/>
</dbReference>
<dbReference type="CDD" id="cd01483">
    <property type="entry name" value="E1_enzyme_family"/>
    <property type="match status" value="1"/>
</dbReference>
<keyword evidence="3" id="KW-0548">Nucleotidyltransferase</keyword>
<evidence type="ECO:0000259" key="2">
    <source>
        <dbReference type="Pfam" id="PF26398"/>
    </source>
</evidence>
<dbReference type="Pfam" id="PF00899">
    <property type="entry name" value="ThiF"/>
    <property type="match status" value="1"/>
</dbReference>
<keyword evidence="4" id="KW-1185">Reference proteome</keyword>
<reference evidence="3 4" key="1">
    <citation type="submission" date="2024-01" db="EMBL/GenBank/DDBJ databases">
        <title>Whole genome of Chryseobacterium arthrosphaerae NNCa 2741.</title>
        <authorList>
            <person name="Boriskina E.V."/>
            <person name="Gordinskaya N.A."/>
            <person name="Kropotov V.S."/>
            <person name="Alekseeva A.E."/>
            <person name="Makhova M.A."/>
            <person name="Kryazhev D.V."/>
            <person name="Shkurkina I.S."/>
        </authorList>
    </citation>
    <scope>NUCLEOTIDE SEQUENCE [LARGE SCALE GENOMIC DNA]</scope>
    <source>
        <strain evidence="3 4">NNCa 2741</strain>
    </source>
</reference>
<accession>A0ABU7QTW3</accession>
<keyword evidence="3" id="KW-0808">Transferase</keyword>
<dbReference type="InterPro" id="IPR045886">
    <property type="entry name" value="ThiF/MoeB/HesA"/>
</dbReference>
<feature type="domain" description="THIF-type NAD/FAD binding fold" evidence="1">
    <location>
        <begin position="392"/>
        <end position="498"/>
    </location>
</feature>
<dbReference type="InterPro" id="IPR000594">
    <property type="entry name" value="ThiF_NAD_FAD-bd"/>
</dbReference>
<gene>
    <name evidence="3" type="ORF">V2E39_01120</name>
</gene>
<dbReference type="Pfam" id="PF26398">
    <property type="entry name" value="Cap2_linker"/>
    <property type="match status" value="1"/>
</dbReference>
<evidence type="ECO:0000313" key="4">
    <source>
        <dbReference type="Proteomes" id="UP001350005"/>
    </source>
</evidence>
<feature type="domain" description="Cap2 central linker" evidence="2">
    <location>
        <begin position="178"/>
        <end position="380"/>
    </location>
</feature>
<evidence type="ECO:0000259" key="1">
    <source>
        <dbReference type="Pfam" id="PF00899"/>
    </source>
</evidence>
<dbReference type="PANTHER" id="PTHR43267:SF1">
    <property type="entry name" value="TRNA THREONYLCARBAMOYLADENOSINE DEHYDRATASE"/>
    <property type="match status" value="1"/>
</dbReference>
<dbReference type="GO" id="GO:0016779">
    <property type="term" value="F:nucleotidyltransferase activity"/>
    <property type="evidence" value="ECO:0007669"/>
    <property type="project" value="UniProtKB-KW"/>
</dbReference>
<sequence>MTEMIPKTRYPRVQQGSQQEKRIQMLDQVDSHNLEPTEILKAARRQLEDIKGYQMLEDMTWDYFVKKWKLTFKISIESSDQDLVPNDTVWHALVDHKYPAGNILVMPDSKEGITTTFQHQDFNHTVKDRPWSSGKLCLDESQGSWGRKQFLTEPKSGTSRLHWHIERCKSWLTAASNNTLVEDGDPFELPAFPPRQKYQLFFNENRATFDRWCKSDHKDGIFTYKQLSKDIYAVLQFKSDNFSIELNWGKYITDSQNGHQHGIWLILENIPVISPWQIPTTFGELIEILNLQKIDLLSTFVRQTQNLKRQGLHPNVVFLGFPVAERIGQDHHLMHWFAFTYPQLPKIKGFRPNATGLSKHLIKLALQPTKKINWIKTDNWNQEQLTNRGRMTKDTSEMKVLLIGAGSVGSIFIQSLVRLGINEIKVIDPDTVVAGNLSRHVLTLDSVGVSKAEALSNHLNSIFPSVHSTYENSSLEEAISQNKLTLSDFDIIIEATGQDSVIAFLNDSLVDCTCLFTSISTGYMADTLYLYTSRLSRGKQNFLSDFNAKSEKWLEMDAKKVSGEEQLIEGIGCWHPLFPARIDDIQMLAGAAVKSFEKQIFDGDTAKLTIIQKQYNNDTFMGIKIFEE</sequence>
<organism evidence="3 4">
    <name type="scientific">Chryseobacterium arthrosphaerae</name>
    <dbReference type="NCBI Taxonomy" id="651561"/>
    <lineage>
        <taxon>Bacteria</taxon>
        <taxon>Pseudomonadati</taxon>
        <taxon>Bacteroidota</taxon>
        <taxon>Flavobacteriia</taxon>
        <taxon>Flavobacteriales</taxon>
        <taxon>Weeksellaceae</taxon>
        <taxon>Chryseobacterium group</taxon>
        <taxon>Chryseobacterium</taxon>
    </lineage>
</organism>
<evidence type="ECO:0000313" key="3">
    <source>
        <dbReference type="EMBL" id="MEE6125979.1"/>
    </source>
</evidence>
<dbReference type="Gene3D" id="3.40.50.720">
    <property type="entry name" value="NAD(P)-binding Rossmann-like Domain"/>
    <property type="match status" value="1"/>
</dbReference>
<comment type="caution">
    <text evidence="3">The sequence shown here is derived from an EMBL/GenBank/DDBJ whole genome shotgun (WGS) entry which is preliminary data.</text>
</comment>
<dbReference type="InterPro" id="IPR058964">
    <property type="entry name" value="Cap2_linker"/>
</dbReference>
<dbReference type="SUPFAM" id="SSF69572">
    <property type="entry name" value="Activating enzymes of the ubiquitin-like proteins"/>
    <property type="match status" value="1"/>
</dbReference>
<protein>
    <submittedName>
        <fullName evidence="3">ThiF family adenylyltransferase</fullName>
    </submittedName>
</protein>
<dbReference type="Proteomes" id="UP001350005">
    <property type="component" value="Unassembled WGS sequence"/>
</dbReference>
<name>A0ABU7QTW3_9FLAO</name>
<dbReference type="InterPro" id="IPR035985">
    <property type="entry name" value="Ubiquitin-activating_enz"/>
</dbReference>